<dbReference type="PANTHER" id="PTHR10701">
    <property type="entry name" value="SMALL NUCLEAR RIBONUCLEOPROTEIN-ASSOCIATED PROTEIN B AND N"/>
    <property type="match status" value="1"/>
</dbReference>
<name>A0AAV9C3I5_ACOCL</name>
<evidence type="ECO:0000313" key="2">
    <source>
        <dbReference type="EMBL" id="KAK1282818.1"/>
    </source>
</evidence>
<evidence type="ECO:0000313" key="3">
    <source>
        <dbReference type="Proteomes" id="UP001180020"/>
    </source>
</evidence>
<feature type="domain" description="Sm" evidence="1">
    <location>
        <begin position="29"/>
        <end position="90"/>
    </location>
</feature>
<dbReference type="InterPro" id="IPR050914">
    <property type="entry name" value="snRNP_SmB/NAA38-like"/>
</dbReference>
<dbReference type="Gene3D" id="2.30.30.100">
    <property type="match status" value="1"/>
</dbReference>
<dbReference type="GO" id="GO:0031417">
    <property type="term" value="C:NatC complex"/>
    <property type="evidence" value="ECO:0007669"/>
    <property type="project" value="InterPro"/>
</dbReference>
<protein>
    <recommendedName>
        <fullName evidence="1">Sm domain-containing protein</fullName>
    </recommendedName>
</protein>
<organism evidence="2 3">
    <name type="scientific">Acorus calamus</name>
    <name type="common">Sweet flag</name>
    <dbReference type="NCBI Taxonomy" id="4465"/>
    <lineage>
        <taxon>Eukaryota</taxon>
        <taxon>Viridiplantae</taxon>
        <taxon>Streptophyta</taxon>
        <taxon>Embryophyta</taxon>
        <taxon>Tracheophyta</taxon>
        <taxon>Spermatophyta</taxon>
        <taxon>Magnoliopsida</taxon>
        <taxon>Liliopsida</taxon>
        <taxon>Acoraceae</taxon>
        <taxon>Acorus</taxon>
    </lineage>
</organism>
<comment type="caution">
    <text evidence="2">The sequence shown here is derived from an EMBL/GenBank/DDBJ whole genome shotgun (WGS) entry which is preliminary data.</text>
</comment>
<dbReference type="Proteomes" id="UP001180020">
    <property type="component" value="Unassembled WGS sequence"/>
</dbReference>
<dbReference type="InterPro" id="IPR034110">
    <property type="entry name" value="LSMD1_Sm"/>
</dbReference>
<keyword evidence="3" id="KW-1185">Reference proteome</keyword>
<dbReference type="AlphaFoldDB" id="A0AAV9C3I5"/>
<dbReference type="Pfam" id="PF01423">
    <property type="entry name" value="LSM"/>
    <property type="match status" value="1"/>
</dbReference>
<dbReference type="EMBL" id="JAUJYO010000022">
    <property type="protein sequence ID" value="KAK1282818.1"/>
    <property type="molecule type" value="Genomic_DNA"/>
</dbReference>
<gene>
    <name evidence="2" type="ORF">QJS10_CPB22g00182</name>
</gene>
<reference evidence="2" key="2">
    <citation type="submission" date="2023-06" db="EMBL/GenBank/DDBJ databases">
        <authorList>
            <person name="Ma L."/>
            <person name="Liu K.-W."/>
            <person name="Li Z."/>
            <person name="Hsiao Y.-Y."/>
            <person name="Qi Y."/>
            <person name="Fu T."/>
            <person name="Tang G."/>
            <person name="Zhang D."/>
            <person name="Sun W.-H."/>
            <person name="Liu D.-K."/>
            <person name="Li Y."/>
            <person name="Chen G.-Z."/>
            <person name="Liu X.-D."/>
            <person name="Liao X.-Y."/>
            <person name="Jiang Y.-T."/>
            <person name="Yu X."/>
            <person name="Hao Y."/>
            <person name="Huang J."/>
            <person name="Zhao X.-W."/>
            <person name="Ke S."/>
            <person name="Chen Y.-Y."/>
            <person name="Wu W.-L."/>
            <person name="Hsu J.-L."/>
            <person name="Lin Y.-F."/>
            <person name="Huang M.-D."/>
            <person name="Li C.-Y."/>
            <person name="Huang L."/>
            <person name="Wang Z.-W."/>
            <person name="Zhao X."/>
            <person name="Zhong W.-Y."/>
            <person name="Peng D.-H."/>
            <person name="Ahmad S."/>
            <person name="Lan S."/>
            <person name="Zhang J.-S."/>
            <person name="Tsai W.-C."/>
            <person name="Van De Peer Y."/>
            <person name="Liu Z.-J."/>
        </authorList>
    </citation>
    <scope>NUCLEOTIDE SEQUENCE</scope>
    <source>
        <strain evidence="2">CP</strain>
        <tissue evidence="2">Leaves</tissue>
    </source>
</reference>
<proteinExistence type="predicted"/>
<dbReference type="InterPro" id="IPR010920">
    <property type="entry name" value="LSM_dom_sf"/>
</dbReference>
<dbReference type="SUPFAM" id="SSF50182">
    <property type="entry name" value="Sm-like ribonucleoproteins"/>
    <property type="match status" value="1"/>
</dbReference>
<reference evidence="2" key="1">
    <citation type="journal article" date="2023" name="Nat. Commun.">
        <title>Diploid and tetraploid genomes of Acorus and the evolution of monocots.</title>
        <authorList>
            <person name="Ma L."/>
            <person name="Liu K.W."/>
            <person name="Li Z."/>
            <person name="Hsiao Y.Y."/>
            <person name="Qi Y."/>
            <person name="Fu T."/>
            <person name="Tang G.D."/>
            <person name="Zhang D."/>
            <person name="Sun W.H."/>
            <person name="Liu D.K."/>
            <person name="Li Y."/>
            <person name="Chen G.Z."/>
            <person name="Liu X.D."/>
            <person name="Liao X.Y."/>
            <person name="Jiang Y.T."/>
            <person name="Yu X."/>
            <person name="Hao Y."/>
            <person name="Huang J."/>
            <person name="Zhao X.W."/>
            <person name="Ke S."/>
            <person name="Chen Y.Y."/>
            <person name="Wu W.L."/>
            <person name="Hsu J.L."/>
            <person name="Lin Y.F."/>
            <person name="Huang M.D."/>
            <person name="Li C.Y."/>
            <person name="Huang L."/>
            <person name="Wang Z.W."/>
            <person name="Zhao X."/>
            <person name="Zhong W.Y."/>
            <person name="Peng D.H."/>
            <person name="Ahmad S."/>
            <person name="Lan S."/>
            <person name="Zhang J.S."/>
            <person name="Tsai W.C."/>
            <person name="Van de Peer Y."/>
            <person name="Liu Z.J."/>
        </authorList>
    </citation>
    <scope>NUCLEOTIDE SEQUENCE</scope>
    <source>
        <strain evidence="2">CP</strain>
    </source>
</reference>
<accession>A0AAV9C3I5</accession>
<dbReference type="PANTHER" id="PTHR10701:SF5">
    <property type="entry name" value="N-ALPHA-ACETYLTRANSFERASE 38, NATC AUXILIARY SUBUNIT"/>
    <property type="match status" value="1"/>
</dbReference>
<sequence length="128" mass="14428">MGDPLQDTISTVQDVDWTPEINTSPNVHQLRKLLYRRMMVGVNDGRFFAGSFNCIDKQGNIILQDALEYRPVRRSSPSPYEQRCLGLILIPASCQTSCHVEASLEEQLSSLSIAPQESTQFQEDNNNI</sequence>
<evidence type="ECO:0000259" key="1">
    <source>
        <dbReference type="Pfam" id="PF01423"/>
    </source>
</evidence>
<dbReference type="CDD" id="cd06168">
    <property type="entry name" value="LSMD1"/>
    <property type="match status" value="1"/>
</dbReference>
<dbReference type="InterPro" id="IPR001163">
    <property type="entry name" value="Sm_dom_euk/arc"/>
</dbReference>